<dbReference type="PRINTS" id="PR01020">
    <property type="entry name" value="LPSBIOSNTHSS"/>
</dbReference>
<organism evidence="11 12">
    <name type="scientific">Sediminispirochaeta smaragdinae (strain DSM 11293 / JCM 15392 / SEBR 4228)</name>
    <name type="common">Spirochaeta smaragdinae</name>
    <dbReference type="NCBI Taxonomy" id="573413"/>
    <lineage>
        <taxon>Bacteria</taxon>
        <taxon>Pseudomonadati</taxon>
        <taxon>Spirochaetota</taxon>
        <taxon>Spirochaetia</taxon>
        <taxon>Spirochaetales</taxon>
        <taxon>Spirochaetaceae</taxon>
        <taxon>Sediminispirochaeta</taxon>
    </lineage>
</organism>
<comment type="catalytic activity">
    <reaction evidence="8 9">
        <text>(R)-4'-phosphopantetheine + ATP + H(+) = 3'-dephospho-CoA + diphosphate</text>
        <dbReference type="Rhea" id="RHEA:19801"/>
        <dbReference type="ChEBI" id="CHEBI:15378"/>
        <dbReference type="ChEBI" id="CHEBI:30616"/>
        <dbReference type="ChEBI" id="CHEBI:33019"/>
        <dbReference type="ChEBI" id="CHEBI:57328"/>
        <dbReference type="ChEBI" id="CHEBI:61723"/>
        <dbReference type="EC" id="2.7.7.3"/>
    </reaction>
</comment>
<evidence type="ECO:0000256" key="3">
    <source>
        <dbReference type="ARBA" id="ARBA00022695"/>
    </source>
</evidence>
<reference evidence="11 12" key="1">
    <citation type="journal article" date="2010" name="Stand. Genomic Sci.">
        <title>Complete genome sequence of Spirochaeta smaragdinae type strain (SEBR 4228).</title>
        <authorList>
            <person name="Mavromatis K."/>
            <person name="Yasawong M."/>
            <person name="Chertkov O."/>
            <person name="Lapidus A."/>
            <person name="Lucas S."/>
            <person name="Nolan M."/>
            <person name="Del Rio T.G."/>
            <person name="Tice H."/>
            <person name="Cheng J.F."/>
            <person name="Pitluck S."/>
            <person name="Liolios K."/>
            <person name="Ivanova N."/>
            <person name="Tapia R."/>
            <person name="Han C."/>
            <person name="Bruce D."/>
            <person name="Goodwin L."/>
            <person name="Pati A."/>
            <person name="Chen A."/>
            <person name="Palaniappan K."/>
            <person name="Land M."/>
            <person name="Hauser L."/>
            <person name="Chang Y.J."/>
            <person name="Jeffries C.D."/>
            <person name="Detter J.C."/>
            <person name="Rohde M."/>
            <person name="Brambilla E."/>
            <person name="Spring S."/>
            <person name="Goker M."/>
            <person name="Sikorski J."/>
            <person name="Woyke T."/>
            <person name="Bristow J."/>
            <person name="Eisen J.A."/>
            <person name="Markowitz V."/>
            <person name="Hugenholtz P."/>
            <person name="Klenk H.P."/>
            <person name="Kyrpides N.C."/>
        </authorList>
    </citation>
    <scope>NUCLEOTIDE SEQUENCE [LARGE SCALE GENOMIC DNA]</scope>
    <source>
        <strain evidence="12">DSM 11293 / JCM 15392 / SEBR 4228</strain>
    </source>
</reference>
<feature type="binding site" evidence="9">
    <location>
        <begin position="88"/>
        <end position="90"/>
    </location>
    <ligand>
        <name>ATP</name>
        <dbReference type="ChEBI" id="CHEBI:30616"/>
    </ligand>
</feature>
<comment type="similarity">
    <text evidence="9">Belongs to the bacterial CoaD family.</text>
</comment>
<dbReference type="AlphaFoldDB" id="E1R6J4"/>
<proteinExistence type="inferred from homology"/>
<feature type="binding site" evidence="9">
    <location>
        <begin position="123"/>
        <end position="129"/>
    </location>
    <ligand>
        <name>ATP</name>
        <dbReference type="ChEBI" id="CHEBI:30616"/>
    </ligand>
</feature>
<evidence type="ECO:0000313" key="11">
    <source>
        <dbReference type="EMBL" id="ADK81012.1"/>
    </source>
</evidence>
<dbReference type="SUPFAM" id="SSF52374">
    <property type="entry name" value="Nucleotidylyl transferase"/>
    <property type="match status" value="1"/>
</dbReference>
<dbReference type="CDD" id="cd02163">
    <property type="entry name" value="PPAT"/>
    <property type="match status" value="1"/>
</dbReference>
<comment type="subunit">
    <text evidence="9">Homohexamer.</text>
</comment>
<comment type="cofactor">
    <cofactor evidence="9">
        <name>Mg(2+)</name>
        <dbReference type="ChEBI" id="CHEBI:18420"/>
    </cofactor>
</comment>
<evidence type="ECO:0000256" key="9">
    <source>
        <dbReference type="HAMAP-Rule" id="MF_00151"/>
    </source>
</evidence>
<evidence type="ECO:0000256" key="7">
    <source>
        <dbReference type="ARBA" id="ARBA00022993"/>
    </source>
</evidence>
<dbReference type="KEGG" id="ssm:Spirs_1886"/>
<gene>
    <name evidence="9" type="primary">coaD</name>
    <name evidence="11" type="ordered locus">Spirs_1886</name>
</gene>
<comment type="pathway">
    <text evidence="9">Cofactor biosynthesis; coenzyme A biosynthesis; CoA from (R)-pantothenate: step 4/5.</text>
</comment>
<evidence type="ECO:0000256" key="5">
    <source>
        <dbReference type="ARBA" id="ARBA00022840"/>
    </source>
</evidence>
<dbReference type="STRING" id="573413.Spirs_1886"/>
<evidence type="ECO:0000259" key="10">
    <source>
        <dbReference type="Pfam" id="PF01467"/>
    </source>
</evidence>
<dbReference type="InterPro" id="IPR001980">
    <property type="entry name" value="PPAT"/>
</dbReference>
<dbReference type="RefSeq" id="WP_013254476.1">
    <property type="nucleotide sequence ID" value="NC_014364.1"/>
</dbReference>
<dbReference type="NCBIfam" id="TIGR00125">
    <property type="entry name" value="cyt_tran_rel"/>
    <property type="match status" value="1"/>
</dbReference>
<dbReference type="eggNOG" id="COG0669">
    <property type="taxonomic scope" value="Bacteria"/>
</dbReference>
<keyword evidence="5 9" id="KW-0067">ATP-binding</keyword>
<dbReference type="GO" id="GO:0015937">
    <property type="term" value="P:coenzyme A biosynthetic process"/>
    <property type="evidence" value="ECO:0007669"/>
    <property type="project" value="UniProtKB-UniRule"/>
</dbReference>
<evidence type="ECO:0000313" key="12">
    <source>
        <dbReference type="Proteomes" id="UP000002318"/>
    </source>
</evidence>
<evidence type="ECO:0000256" key="6">
    <source>
        <dbReference type="ARBA" id="ARBA00022842"/>
    </source>
</evidence>
<dbReference type="HAMAP" id="MF_00151">
    <property type="entry name" value="PPAT_bact"/>
    <property type="match status" value="1"/>
</dbReference>
<feature type="binding site" evidence="9">
    <location>
        <position position="87"/>
    </location>
    <ligand>
        <name>substrate</name>
    </ligand>
</feature>
<accession>E1R6J4</accession>
<sequence length="159" mass="17901">MLKAMFPGTFDPPTNGHLNLITRAAAIFEKVYVVIAVNRGKSCFFSEQERFLMMQELLAPYGNVEVVLWDRLVVEFAAAHDVKVMLRGVRALADFGYEFELAMTNKGLAPDLEIMFMPTDPKYFVLRSSAIKEIADFGGDVSSMVPPLVVKALKERHQR</sequence>
<feature type="binding site" evidence="9">
    <location>
        <position position="41"/>
    </location>
    <ligand>
        <name>substrate</name>
    </ligand>
</feature>
<keyword evidence="1 9" id="KW-0963">Cytoplasm</keyword>
<dbReference type="GO" id="GO:0005737">
    <property type="term" value="C:cytoplasm"/>
    <property type="evidence" value="ECO:0007669"/>
    <property type="project" value="UniProtKB-SubCell"/>
</dbReference>
<comment type="subcellular location">
    <subcellularLocation>
        <location evidence="9">Cytoplasm</location>
    </subcellularLocation>
</comment>
<keyword evidence="6 9" id="KW-0460">Magnesium</keyword>
<evidence type="ECO:0000256" key="2">
    <source>
        <dbReference type="ARBA" id="ARBA00022679"/>
    </source>
</evidence>
<feature type="binding site" evidence="9">
    <location>
        <begin position="9"/>
        <end position="10"/>
    </location>
    <ligand>
        <name>ATP</name>
        <dbReference type="ChEBI" id="CHEBI:30616"/>
    </ligand>
</feature>
<keyword evidence="7 9" id="KW-0173">Coenzyme A biosynthesis</keyword>
<dbReference type="HOGENOM" id="CLU_100149_0_1_12"/>
<dbReference type="Pfam" id="PF01467">
    <property type="entry name" value="CTP_transf_like"/>
    <property type="match status" value="1"/>
</dbReference>
<dbReference type="OrthoDB" id="9806661at2"/>
<dbReference type="Gene3D" id="3.40.50.620">
    <property type="entry name" value="HUPs"/>
    <property type="match status" value="1"/>
</dbReference>
<dbReference type="Proteomes" id="UP000002318">
    <property type="component" value="Chromosome"/>
</dbReference>
<keyword evidence="12" id="KW-1185">Reference proteome</keyword>
<dbReference type="GO" id="GO:0005524">
    <property type="term" value="F:ATP binding"/>
    <property type="evidence" value="ECO:0007669"/>
    <property type="project" value="UniProtKB-KW"/>
</dbReference>
<feature type="binding site" evidence="9">
    <location>
        <position position="17"/>
    </location>
    <ligand>
        <name>ATP</name>
        <dbReference type="ChEBI" id="CHEBI:30616"/>
    </ligand>
</feature>
<evidence type="ECO:0000256" key="8">
    <source>
        <dbReference type="ARBA" id="ARBA00029346"/>
    </source>
</evidence>
<dbReference type="PANTHER" id="PTHR21342">
    <property type="entry name" value="PHOSPHOPANTETHEINE ADENYLYLTRANSFERASE"/>
    <property type="match status" value="1"/>
</dbReference>
<dbReference type="GO" id="GO:0004595">
    <property type="term" value="F:pantetheine-phosphate adenylyltransferase activity"/>
    <property type="evidence" value="ECO:0007669"/>
    <property type="project" value="UniProtKB-UniRule"/>
</dbReference>
<comment type="function">
    <text evidence="9">Reversibly transfers an adenylyl group from ATP to 4'-phosphopantetheine, yielding dephospho-CoA (dPCoA) and pyrophosphate.</text>
</comment>
<feature type="binding site" evidence="9">
    <location>
        <position position="98"/>
    </location>
    <ligand>
        <name>ATP</name>
        <dbReference type="ChEBI" id="CHEBI:30616"/>
    </ligand>
</feature>
<dbReference type="EMBL" id="CP002116">
    <property type="protein sequence ID" value="ADK81012.1"/>
    <property type="molecule type" value="Genomic_DNA"/>
</dbReference>
<dbReference type="PANTHER" id="PTHR21342:SF1">
    <property type="entry name" value="PHOSPHOPANTETHEINE ADENYLYLTRANSFERASE"/>
    <property type="match status" value="1"/>
</dbReference>
<feature type="binding site" evidence="9">
    <location>
        <position position="73"/>
    </location>
    <ligand>
        <name>substrate</name>
    </ligand>
</feature>
<dbReference type="NCBIfam" id="TIGR01510">
    <property type="entry name" value="coaD_prev_kdtB"/>
    <property type="match status" value="1"/>
</dbReference>
<evidence type="ECO:0000256" key="4">
    <source>
        <dbReference type="ARBA" id="ARBA00022741"/>
    </source>
</evidence>
<name>E1R6J4_SEDSS</name>
<dbReference type="UniPathway" id="UPA00241">
    <property type="reaction ID" value="UER00355"/>
</dbReference>
<feature type="binding site" evidence="9">
    <location>
        <position position="9"/>
    </location>
    <ligand>
        <name>substrate</name>
    </ligand>
</feature>
<feature type="site" description="Transition state stabilizer" evidence="9">
    <location>
        <position position="17"/>
    </location>
</feature>
<keyword evidence="3 9" id="KW-0548">Nucleotidyltransferase</keyword>
<keyword evidence="4 9" id="KW-0547">Nucleotide-binding</keyword>
<evidence type="ECO:0000256" key="1">
    <source>
        <dbReference type="ARBA" id="ARBA00022490"/>
    </source>
</evidence>
<feature type="domain" description="Cytidyltransferase-like" evidence="10">
    <location>
        <begin position="5"/>
        <end position="133"/>
    </location>
</feature>
<keyword evidence="2 9" id="KW-0808">Transferase</keyword>
<dbReference type="EC" id="2.7.7.3" evidence="9"/>
<protein>
    <recommendedName>
        <fullName evidence="9">Phosphopantetheine adenylyltransferase</fullName>
        <ecNumber evidence="9">2.7.7.3</ecNumber>
    </recommendedName>
    <alternativeName>
        <fullName evidence="9">Dephospho-CoA pyrophosphorylase</fullName>
    </alternativeName>
    <alternativeName>
        <fullName evidence="9">Pantetheine-phosphate adenylyltransferase</fullName>
        <shortName evidence="9">PPAT</shortName>
    </alternativeName>
</protein>
<dbReference type="InterPro" id="IPR014729">
    <property type="entry name" value="Rossmann-like_a/b/a_fold"/>
</dbReference>
<dbReference type="InterPro" id="IPR004821">
    <property type="entry name" value="Cyt_trans-like"/>
</dbReference>